<feature type="region of interest" description="Disordered" evidence="1">
    <location>
        <begin position="215"/>
        <end position="332"/>
    </location>
</feature>
<dbReference type="PROSITE" id="PS50279">
    <property type="entry name" value="BPTI_KUNITZ_2"/>
    <property type="match status" value="2"/>
</dbReference>
<evidence type="ECO:0000259" key="2">
    <source>
        <dbReference type="PROSITE" id="PS50279"/>
    </source>
</evidence>
<dbReference type="InterPro" id="IPR020901">
    <property type="entry name" value="Prtase_inh_Kunz-CS"/>
</dbReference>
<dbReference type="EMBL" id="KV891527">
    <property type="protein sequence ID" value="OON23531.1"/>
    <property type="molecule type" value="Genomic_DNA"/>
</dbReference>
<name>A0A1S8X9Z7_OPIVI</name>
<accession>A0A1S8X9Z7</accession>
<dbReference type="CDD" id="cd22593">
    <property type="entry name" value="Kunitz_conkunitzin"/>
    <property type="match status" value="1"/>
</dbReference>
<dbReference type="AlphaFoldDB" id="A0A1S8X9Z7"/>
<dbReference type="Proteomes" id="UP000243686">
    <property type="component" value="Unassembled WGS sequence"/>
</dbReference>
<dbReference type="GO" id="GO:0004867">
    <property type="term" value="F:serine-type endopeptidase inhibitor activity"/>
    <property type="evidence" value="ECO:0007669"/>
    <property type="project" value="InterPro"/>
</dbReference>
<dbReference type="SUPFAM" id="SSF57362">
    <property type="entry name" value="BPTI-like"/>
    <property type="match status" value="2"/>
</dbReference>
<protein>
    <submittedName>
        <fullName evidence="3">Kunitz/Bovine pancreatic trypsin inhibitor domain protein</fullName>
    </submittedName>
</protein>
<evidence type="ECO:0000313" key="3">
    <source>
        <dbReference type="EMBL" id="OON23531.1"/>
    </source>
</evidence>
<gene>
    <name evidence="3" type="ORF">X801_00555</name>
</gene>
<evidence type="ECO:0000313" key="4">
    <source>
        <dbReference type="Proteomes" id="UP000243686"/>
    </source>
</evidence>
<dbReference type="Pfam" id="PF00014">
    <property type="entry name" value="Kunitz_BPTI"/>
    <property type="match status" value="2"/>
</dbReference>
<evidence type="ECO:0000256" key="1">
    <source>
        <dbReference type="SAM" id="MobiDB-lite"/>
    </source>
</evidence>
<dbReference type="PANTHER" id="PTHR10083">
    <property type="entry name" value="KUNITZ-TYPE PROTEASE INHIBITOR-RELATED"/>
    <property type="match status" value="1"/>
</dbReference>
<feature type="compositionally biased region" description="Basic and acidic residues" evidence="1">
    <location>
        <begin position="246"/>
        <end position="256"/>
    </location>
</feature>
<keyword evidence="4" id="KW-1185">Reference proteome</keyword>
<dbReference type="CDD" id="cd00109">
    <property type="entry name" value="Kunitz-type"/>
    <property type="match status" value="1"/>
</dbReference>
<reference evidence="3 4" key="1">
    <citation type="submission" date="2015-03" db="EMBL/GenBank/DDBJ databases">
        <title>Draft genome of the nematode, Opisthorchis viverrini.</title>
        <authorList>
            <person name="Mitreva M."/>
        </authorList>
    </citation>
    <scope>NUCLEOTIDE SEQUENCE [LARGE SCALE GENOMIC DNA]</scope>
    <source>
        <strain evidence="3">Khon Kaen</strain>
    </source>
</reference>
<dbReference type="InterPro" id="IPR050098">
    <property type="entry name" value="TFPI/VKTCI-like"/>
</dbReference>
<feature type="domain" description="BPTI/Kunitz inhibitor" evidence="2">
    <location>
        <begin position="499"/>
        <end position="551"/>
    </location>
</feature>
<feature type="region of interest" description="Disordered" evidence="1">
    <location>
        <begin position="169"/>
        <end position="193"/>
    </location>
</feature>
<feature type="non-terminal residue" evidence="3">
    <location>
        <position position="661"/>
    </location>
</feature>
<feature type="compositionally biased region" description="Polar residues" evidence="1">
    <location>
        <begin position="313"/>
        <end position="325"/>
    </location>
</feature>
<dbReference type="InterPro" id="IPR002223">
    <property type="entry name" value="Kunitz_BPTI"/>
</dbReference>
<dbReference type="PROSITE" id="PS00280">
    <property type="entry name" value="BPTI_KUNITZ_1"/>
    <property type="match status" value="1"/>
</dbReference>
<feature type="domain" description="BPTI/Kunitz inhibitor" evidence="2">
    <location>
        <begin position="387"/>
        <end position="437"/>
    </location>
</feature>
<feature type="compositionally biased region" description="Basic and acidic residues" evidence="1">
    <location>
        <begin position="222"/>
        <end position="235"/>
    </location>
</feature>
<dbReference type="Gene3D" id="4.10.410.10">
    <property type="entry name" value="Pancreatic trypsin inhibitor Kunitz domain"/>
    <property type="match status" value="2"/>
</dbReference>
<organism evidence="3 4">
    <name type="scientific">Opisthorchis viverrini</name>
    <name type="common">Southeast Asian liver fluke</name>
    <dbReference type="NCBI Taxonomy" id="6198"/>
    <lineage>
        <taxon>Eukaryota</taxon>
        <taxon>Metazoa</taxon>
        <taxon>Spiralia</taxon>
        <taxon>Lophotrochozoa</taxon>
        <taxon>Platyhelminthes</taxon>
        <taxon>Trematoda</taxon>
        <taxon>Digenea</taxon>
        <taxon>Opisthorchiida</taxon>
        <taxon>Opisthorchiata</taxon>
        <taxon>Opisthorchiidae</taxon>
        <taxon>Opisthorchis</taxon>
    </lineage>
</organism>
<dbReference type="SMART" id="SM00131">
    <property type="entry name" value="KU"/>
    <property type="match status" value="2"/>
</dbReference>
<proteinExistence type="predicted"/>
<dbReference type="InterPro" id="IPR036880">
    <property type="entry name" value="Kunitz_BPTI_sf"/>
</dbReference>
<sequence length="661" mass="76028">MVIRDKARLQTMSQMEKHEEAGLPIPRYLPKILAALVAVFLQYNNGYVWEGKRMVLPVYHRRPHTVLYSSMGVGSGGGSRQDRFRRGNLQASVSQTRMGKHVIPPSFVRGASLQVKTRELHERILSKPRRWAISSVYEAPVSQTTSVFEPKADSQPNQWTNDHLALEEQQQVGSQEVPENSPAMTTHDTSATISSPRFSAYNKLMDDNHHSLIPSEIFDTDDQSRQESQEQRMQDLDTQGAPYEPRIAEVRPEARPYEQPFTNVREEAIPYHPPSGEPGSYTRPYNPPTDERNEGYENFDADGNEDDYEDDSTGTSPQENRQNYASYPEMNGGMPMRSPQTTSPMVDGYQLHVEEDNVEPMRPVRRSPSPWTVRDVHRLGQPRHEACMLPVDRGAGPDEISAWYYEPNEYRCRWFGYRGHGGNANRFYSRTACESYCIRDLENLCETATCHWPGTRCVMVGDDFCKENERRHGRDWRLKCTPDQPVCVNINFQPLPHECRQTMDGGSCQRKNPAVNFYYDRERNTCMTFYYHGCGGNDNRFETKSDCLLAVKVFTLHKLSNVRNERLFAELFEKQEEYCCLTSDLVTSCEVLDFQLFESSTMLGCAIGIEADRDDSSHRTLVEIRRHMKEKRGLEFVAVVKDEITNVARVASKMIQFIKWQ</sequence>
<feature type="compositionally biased region" description="Acidic residues" evidence="1">
    <location>
        <begin position="297"/>
        <end position="312"/>
    </location>
</feature>